<accession>L1MMH4</accession>
<proteinExistence type="predicted"/>
<reference evidence="1 2" key="1">
    <citation type="submission" date="2012-05" db="EMBL/GenBank/DDBJ databases">
        <authorList>
            <person name="Weinstock G."/>
            <person name="Sodergren E."/>
            <person name="Lobos E.A."/>
            <person name="Fulton L."/>
            <person name="Fulton R."/>
            <person name="Courtney L."/>
            <person name="Fronick C."/>
            <person name="O'Laughlin M."/>
            <person name="Godfrey J."/>
            <person name="Wilson R.M."/>
            <person name="Miner T."/>
            <person name="Farmer C."/>
            <person name="Delehaunty K."/>
            <person name="Cordes M."/>
            <person name="Minx P."/>
            <person name="Tomlinson C."/>
            <person name="Chen J."/>
            <person name="Wollam A."/>
            <person name="Pepin K.H."/>
            <person name="Bhonagiri V."/>
            <person name="Zhang X."/>
            <person name="Suruliraj S."/>
            <person name="Warren W."/>
            <person name="Mitreva M."/>
            <person name="Mardis E.R."/>
            <person name="Wilson R.K."/>
        </authorList>
    </citation>
    <scope>NUCLEOTIDE SEQUENCE [LARGE SCALE GENOMIC DNA]</scope>
    <source>
        <strain evidence="1 2">F0235</strain>
    </source>
</reference>
<evidence type="ECO:0000313" key="2">
    <source>
        <dbReference type="Proteomes" id="UP000010445"/>
    </source>
</evidence>
<dbReference type="PATRIC" id="fig|1035195.3.peg.90"/>
<dbReference type="Proteomes" id="UP000010445">
    <property type="component" value="Unassembled WGS sequence"/>
</dbReference>
<keyword evidence="2" id="KW-1185">Reference proteome</keyword>
<name>L1MMH4_9CORY</name>
<organism evidence="1 2">
    <name type="scientific">Corynebacterium durum F0235</name>
    <dbReference type="NCBI Taxonomy" id="1035195"/>
    <lineage>
        <taxon>Bacteria</taxon>
        <taxon>Bacillati</taxon>
        <taxon>Actinomycetota</taxon>
        <taxon>Actinomycetes</taxon>
        <taxon>Mycobacteriales</taxon>
        <taxon>Corynebacteriaceae</taxon>
        <taxon>Corynebacterium</taxon>
    </lineage>
</organism>
<comment type="caution">
    <text evidence="1">The sequence shown here is derived from an EMBL/GenBank/DDBJ whole genome shotgun (WGS) entry which is preliminary data.</text>
</comment>
<dbReference type="EMBL" id="AMEM01000005">
    <property type="protein sequence ID" value="EKX92432.1"/>
    <property type="molecule type" value="Genomic_DNA"/>
</dbReference>
<gene>
    <name evidence="1" type="ORF">HMPREF9997_00098</name>
</gene>
<dbReference type="HOGENOM" id="CLU_111110_0_0_11"/>
<protein>
    <submittedName>
        <fullName evidence="1">Uncharacterized protein</fullName>
    </submittedName>
</protein>
<sequence>MAHYLAEQMVALETKSGQEKADCEATVTTLILQVWERRNKLPVERVPFLDVDKVTSALERLAPGRGEGAYFGIFNSGRKPDSQDMDVDFLLKTALLVDRIAGDLVRTLVVHAAKSAEDSEASWVKCAEKVGDNSLTMMRRLDVYRSVKADSVNDDIQCIKDKANKMSDLLDILSDYLS</sequence>
<evidence type="ECO:0000313" key="1">
    <source>
        <dbReference type="EMBL" id="EKX92432.1"/>
    </source>
</evidence>
<dbReference type="STRING" id="1035195.HMPREF9997_00098"/>
<dbReference type="AlphaFoldDB" id="L1MMH4"/>